<organism evidence="1 2">
    <name type="scientific">Xanthoceras sorbifolium</name>
    <dbReference type="NCBI Taxonomy" id="99658"/>
    <lineage>
        <taxon>Eukaryota</taxon>
        <taxon>Viridiplantae</taxon>
        <taxon>Streptophyta</taxon>
        <taxon>Embryophyta</taxon>
        <taxon>Tracheophyta</taxon>
        <taxon>Spermatophyta</taxon>
        <taxon>Magnoliopsida</taxon>
        <taxon>eudicotyledons</taxon>
        <taxon>Gunneridae</taxon>
        <taxon>Pentapetalae</taxon>
        <taxon>rosids</taxon>
        <taxon>malvids</taxon>
        <taxon>Sapindales</taxon>
        <taxon>Sapindaceae</taxon>
        <taxon>Xanthoceroideae</taxon>
        <taxon>Xanthoceras</taxon>
    </lineage>
</organism>
<protein>
    <recommendedName>
        <fullName evidence="3">RNase H type-1 domain-containing protein</fullName>
    </recommendedName>
</protein>
<keyword evidence="2" id="KW-1185">Reference proteome</keyword>
<evidence type="ECO:0000313" key="2">
    <source>
        <dbReference type="Proteomes" id="UP000827721"/>
    </source>
</evidence>
<gene>
    <name evidence="1" type="ORF">JRO89_XS03G0297200</name>
</gene>
<dbReference type="EMBL" id="JAFEMO010000003">
    <property type="protein sequence ID" value="KAH7574447.1"/>
    <property type="molecule type" value="Genomic_DNA"/>
</dbReference>
<proteinExistence type="predicted"/>
<sequence length="147" mass="16409">MSLLWSRELVIQGSRKRVDSGNSILIYKDRWILHPSTFSVISQPAVSDIILVGCRLCDGRLKTPIHEISCRNFELFCVILWRIWFRHNCVLHDGPLLGVEESARLKWQPPSAGVVKLNVDVALCATSGLVGIGLVLRDEEGQMLGSS</sequence>
<evidence type="ECO:0008006" key="3">
    <source>
        <dbReference type="Google" id="ProtNLM"/>
    </source>
</evidence>
<comment type="caution">
    <text evidence="1">The sequence shown here is derived from an EMBL/GenBank/DDBJ whole genome shotgun (WGS) entry which is preliminary data.</text>
</comment>
<reference evidence="1 2" key="1">
    <citation type="submission" date="2021-02" db="EMBL/GenBank/DDBJ databases">
        <title>Plant Genome Project.</title>
        <authorList>
            <person name="Zhang R.-G."/>
        </authorList>
    </citation>
    <scope>NUCLEOTIDE SEQUENCE [LARGE SCALE GENOMIC DNA]</scope>
    <source>
        <tissue evidence="1">Leaves</tissue>
    </source>
</reference>
<dbReference type="Proteomes" id="UP000827721">
    <property type="component" value="Unassembled WGS sequence"/>
</dbReference>
<accession>A0ABQ8ICQ5</accession>
<name>A0ABQ8ICQ5_9ROSI</name>
<evidence type="ECO:0000313" key="1">
    <source>
        <dbReference type="EMBL" id="KAH7574447.1"/>
    </source>
</evidence>